<sequence length="637" mass="70878" precursor="true">MSNRTSYLTIAAALALTPPLAIAHKGPDPVGRWVFDTPSVSDGVCRAVIGPDARIEGRTEVVVDKLGQALRFSGRGSVAVVAEDVVSVRNDLPQQAITVAAWVTVDDPQEYGGLMGVIQDNGDAESGWQLGYDREHFYFALATQGADDGNGHMTYLRGKTKHEPGRWAHVVGVYDGKRMELYVNGQLDAQTEEQSGAILYPESAPVTIGGYRDANENYPHNGRIREVRLYDSAARGTWVKHEFEHNRELVALRPERNAAAGRADAFTFVVRPYLQYGTKHSMTVMCQTSEPGTTIVHYGPNADCDLQASSDAASEIQEVTIEDLEPETQYFYRVESRSDHGESIKSGVSTFATAVNEDTPFAFAVLSDTQWNAVVASRIAAHAWAQRPSFLLHAGDLVDTGVDNSHWTQHFFPSMHELISRVPMFPVLGNHEQNARNYYQYMSLPDPEYYYAFRYGCAEFFMIDTNRNVGPDSEQFAWLQEKLAESDAKWKVVCHHHPPYSSDENDFGDLWKTNESTRGHVRIRPLTELYDKHGVDIVWNGHIHSYERTWPVNQGRAVNTGQGPIYMITGGAGGGLETPGPTRPFFQNVVRRGHHYVMVHVNGDTLELRSFDIDDRLFDTLTIQKSSGVASSSGGDE</sequence>
<dbReference type="Pfam" id="PF13385">
    <property type="entry name" value="Laminin_G_3"/>
    <property type="match status" value="1"/>
</dbReference>
<dbReference type="InterPro" id="IPR003961">
    <property type="entry name" value="FN3_dom"/>
</dbReference>
<accession>A0A5C5V5J9</accession>
<evidence type="ECO:0000256" key="2">
    <source>
        <dbReference type="ARBA" id="ARBA00023157"/>
    </source>
</evidence>
<protein>
    <submittedName>
        <fullName evidence="5">Calcineurin-like phosphoesterase</fullName>
    </submittedName>
</protein>
<dbReference type="SUPFAM" id="SSF49363">
    <property type="entry name" value="Purple acid phosphatase, N-terminal domain"/>
    <property type="match status" value="1"/>
</dbReference>
<dbReference type="SMART" id="SM00560">
    <property type="entry name" value="LamGL"/>
    <property type="match status" value="1"/>
</dbReference>
<dbReference type="GO" id="GO:0046872">
    <property type="term" value="F:metal ion binding"/>
    <property type="evidence" value="ECO:0007669"/>
    <property type="project" value="InterPro"/>
</dbReference>
<feature type="signal peptide" evidence="3">
    <location>
        <begin position="1"/>
        <end position="23"/>
    </location>
</feature>
<reference evidence="5 6" key="1">
    <citation type="submission" date="2019-02" db="EMBL/GenBank/DDBJ databases">
        <title>Deep-cultivation of Planctomycetes and their phenomic and genomic characterization uncovers novel biology.</title>
        <authorList>
            <person name="Wiegand S."/>
            <person name="Jogler M."/>
            <person name="Boedeker C."/>
            <person name="Pinto D."/>
            <person name="Vollmers J."/>
            <person name="Rivas-Marin E."/>
            <person name="Kohn T."/>
            <person name="Peeters S.H."/>
            <person name="Heuer A."/>
            <person name="Rast P."/>
            <person name="Oberbeckmann S."/>
            <person name="Bunk B."/>
            <person name="Jeske O."/>
            <person name="Meyerdierks A."/>
            <person name="Storesund J.E."/>
            <person name="Kallscheuer N."/>
            <person name="Luecker S."/>
            <person name="Lage O.M."/>
            <person name="Pohl T."/>
            <person name="Merkel B.J."/>
            <person name="Hornburger P."/>
            <person name="Mueller R.-W."/>
            <person name="Bruemmer F."/>
            <person name="Labrenz M."/>
            <person name="Spormann A.M."/>
            <person name="Op Den Camp H."/>
            <person name="Overmann J."/>
            <person name="Amann R."/>
            <person name="Jetten M.S.M."/>
            <person name="Mascher T."/>
            <person name="Medema M.H."/>
            <person name="Devos D.P."/>
            <person name="Kaster A.-K."/>
            <person name="Ovreas L."/>
            <person name="Rohde M."/>
            <person name="Galperin M.Y."/>
            <person name="Jogler C."/>
        </authorList>
    </citation>
    <scope>NUCLEOTIDE SEQUENCE [LARGE SCALE GENOMIC DNA]</scope>
    <source>
        <strain evidence="5 6">KOR34</strain>
    </source>
</reference>
<gene>
    <name evidence="5" type="ORF">KOR34_36400</name>
</gene>
<dbReference type="Gene3D" id="3.60.21.10">
    <property type="match status" value="1"/>
</dbReference>
<feature type="chain" id="PRO_5023039550" evidence="3">
    <location>
        <begin position="24"/>
        <end position="637"/>
    </location>
</feature>
<dbReference type="InterPro" id="IPR029052">
    <property type="entry name" value="Metallo-depent_PP-like"/>
</dbReference>
<proteinExistence type="predicted"/>
<dbReference type="PANTHER" id="PTHR22953:SF153">
    <property type="entry name" value="PURPLE ACID PHOSPHATASE"/>
    <property type="match status" value="1"/>
</dbReference>
<dbReference type="AlphaFoldDB" id="A0A5C5V5J9"/>
<feature type="domain" description="LamG-like jellyroll fold" evidence="4">
    <location>
        <begin position="95"/>
        <end position="235"/>
    </location>
</feature>
<dbReference type="InterPro" id="IPR013320">
    <property type="entry name" value="ConA-like_dom_sf"/>
</dbReference>
<evidence type="ECO:0000256" key="1">
    <source>
        <dbReference type="ARBA" id="ARBA00022729"/>
    </source>
</evidence>
<keyword evidence="2" id="KW-1015">Disulfide bond</keyword>
<evidence type="ECO:0000256" key="3">
    <source>
        <dbReference type="SAM" id="SignalP"/>
    </source>
</evidence>
<evidence type="ECO:0000259" key="4">
    <source>
        <dbReference type="SMART" id="SM00560"/>
    </source>
</evidence>
<keyword evidence="6" id="KW-1185">Reference proteome</keyword>
<evidence type="ECO:0000313" key="6">
    <source>
        <dbReference type="Proteomes" id="UP000316714"/>
    </source>
</evidence>
<dbReference type="Gene3D" id="2.60.120.200">
    <property type="match status" value="1"/>
</dbReference>
<dbReference type="EMBL" id="SIHJ01000002">
    <property type="protein sequence ID" value="TWT33806.1"/>
    <property type="molecule type" value="Genomic_DNA"/>
</dbReference>
<comment type="caution">
    <text evidence="5">The sequence shown here is derived from an EMBL/GenBank/DDBJ whole genome shotgun (WGS) entry which is preliminary data.</text>
</comment>
<name>A0A5C5V5J9_9BACT</name>
<dbReference type="InterPro" id="IPR008963">
    <property type="entry name" value="Purple_acid_Pase-like_N"/>
</dbReference>
<dbReference type="CDD" id="cd00063">
    <property type="entry name" value="FN3"/>
    <property type="match status" value="1"/>
</dbReference>
<dbReference type="SUPFAM" id="SSF56300">
    <property type="entry name" value="Metallo-dependent phosphatases"/>
    <property type="match status" value="1"/>
</dbReference>
<dbReference type="InterPro" id="IPR006558">
    <property type="entry name" value="LamG-like"/>
</dbReference>
<dbReference type="PANTHER" id="PTHR22953">
    <property type="entry name" value="ACID PHOSPHATASE RELATED"/>
    <property type="match status" value="1"/>
</dbReference>
<dbReference type="SUPFAM" id="SSF49899">
    <property type="entry name" value="Concanavalin A-like lectins/glucanases"/>
    <property type="match status" value="1"/>
</dbReference>
<dbReference type="Gene3D" id="2.60.40.380">
    <property type="entry name" value="Purple acid phosphatase-like, N-terminal"/>
    <property type="match status" value="1"/>
</dbReference>
<organism evidence="5 6">
    <name type="scientific">Posidoniimonas corsicana</name>
    <dbReference type="NCBI Taxonomy" id="1938618"/>
    <lineage>
        <taxon>Bacteria</taxon>
        <taxon>Pseudomonadati</taxon>
        <taxon>Planctomycetota</taxon>
        <taxon>Planctomycetia</taxon>
        <taxon>Pirellulales</taxon>
        <taxon>Lacipirellulaceae</taxon>
        <taxon>Posidoniimonas</taxon>
    </lineage>
</organism>
<dbReference type="Pfam" id="PF00149">
    <property type="entry name" value="Metallophos"/>
    <property type="match status" value="1"/>
</dbReference>
<dbReference type="GO" id="GO:0003993">
    <property type="term" value="F:acid phosphatase activity"/>
    <property type="evidence" value="ECO:0007669"/>
    <property type="project" value="InterPro"/>
</dbReference>
<dbReference type="Proteomes" id="UP000316714">
    <property type="component" value="Unassembled WGS sequence"/>
</dbReference>
<dbReference type="InterPro" id="IPR039331">
    <property type="entry name" value="PAPs-like"/>
</dbReference>
<keyword evidence="1 3" id="KW-0732">Signal</keyword>
<dbReference type="InterPro" id="IPR004843">
    <property type="entry name" value="Calcineurin-like_PHP"/>
</dbReference>
<dbReference type="RefSeq" id="WP_228714690.1">
    <property type="nucleotide sequence ID" value="NZ_SIHJ01000002.1"/>
</dbReference>
<evidence type="ECO:0000313" key="5">
    <source>
        <dbReference type="EMBL" id="TWT33806.1"/>
    </source>
</evidence>